<sequence length="148" mass="17424">MIVHLHKENGHVTDQRTLDSVCGFLPNGDYVATIEPKATWERKKPRTLNQNALLWLWLSDIANFFNKTYGDDHWNKDNVHDLFCEMFRYPVVLPNGQVIDKWVETSKLNKRQMTDFMNKIQSYMATEHGATVPLPDDEKYKDFKNLYS</sequence>
<dbReference type="InterPro" id="IPR008711">
    <property type="entry name" value="Recombinase_NinB"/>
</dbReference>
<dbReference type="AlphaFoldDB" id="A0A6L5X9V9"/>
<dbReference type="Gene3D" id="1.10.3790.10">
    <property type="entry name" value="NinB"/>
    <property type="match status" value="1"/>
</dbReference>
<dbReference type="RefSeq" id="WP_154327978.1">
    <property type="nucleotide sequence ID" value="NZ_CP045696.1"/>
</dbReference>
<accession>A0A6L5X9V9</accession>
<dbReference type="SUPFAM" id="SSF103370">
    <property type="entry name" value="NinB"/>
    <property type="match status" value="1"/>
</dbReference>
<comment type="caution">
    <text evidence="1">The sequence shown here is derived from an EMBL/GenBank/DDBJ whole genome shotgun (WGS) entry which is preliminary data.</text>
</comment>
<dbReference type="InterPro" id="IPR036619">
    <property type="entry name" value="NinB_sf"/>
</dbReference>
<protein>
    <submittedName>
        <fullName evidence="1">Uncharacterized protein</fullName>
    </submittedName>
</protein>
<organism evidence="1 2">
    <name type="scientific">Sodaliphilus pleomorphus</name>
    <dbReference type="NCBI Taxonomy" id="2606626"/>
    <lineage>
        <taxon>Bacteria</taxon>
        <taxon>Pseudomonadati</taxon>
        <taxon>Bacteroidota</taxon>
        <taxon>Bacteroidia</taxon>
        <taxon>Bacteroidales</taxon>
        <taxon>Muribaculaceae</taxon>
        <taxon>Sodaliphilus</taxon>
    </lineage>
</organism>
<dbReference type="EMBL" id="VULT01000001">
    <property type="protein sequence ID" value="MSS16235.1"/>
    <property type="molecule type" value="Genomic_DNA"/>
</dbReference>
<dbReference type="Proteomes" id="UP000483362">
    <property type="component" value="Unassembled WGS sequence"/>
</dbReference>
<name>A0A6L5X9V9_9BACT</name>
<evidence type="ECO:0000313" key="1">
    <source>
        <dbReference type="EMBL" id="MSS16235.1"/>
    </source>
</evidence>
<reference evidence="1 2" key="1">
    <citation type="submission" date="2019-08" db="EMBL/GenBank/DDBJ databases">
        <title>In-depth cultivation of the pig gut microbiome towards novel bacterial diversity and tailored functional studies.</title>
        <authorList>
            <person name="Wylensek D."/>
            <person name="Hitch T.C.A."/>
            <person name="Clavel T."/>
        </authorList>
    </citation>
    <scope>NUCLEOTIDE SEQUENCE [LARGE SCALE GENOMIC DNA]</scope>
    <source>
        <strain evidence="1 2">Oil-RF-744-WCA-WT-10</strain>
    </source>
</reference>
<proteinExistence type="predicted"/>
<gene>
    <name evidence="1" type="ORF">FYJ29_00370</name>
</gene>
<evidence type="ECO:0000313" key="2">
    <source>
        <dbReference type="Proteomes" id="UP000483362"/>
    </source>
</evidence>
<keyword evidence="2" id="KW-1185">Reference proteome</keyword>
<dbReference type="Pfam" id="PF05772">
    <property type="entry name" value="NinB"/>
    <property type="match status" value="1"/>
</dbReference>